<dbReference type="EMBL" id="JAAUHK010000197">
    <property type="protein sequence ID" value="KAF4639022.1"/>
    <property type="molecule type" value="Genomic_DNA"/>
</dbReference>
<evidence type="ECO:0000313" key="4">
    <source>
        <dbReference type="EMBL" id="KAF4639022.1"/>
    </source>
</evidence>
<dbReference type="PANTHER" id="PTHR43597">
    <property type="entry name" value="SULFUR ACCEPTOR PROTEIN CSDE"/>
    <property type="match status" value="1"/>
</dbReference>
<dbReference type="Pfam" id="PF02657">
    <property type="entry name" value="SufE"/>
    <property type="match status" value="1"/>
</dbReference>
<feature type="domain" description="Fe-S metabolism associated" evidence="3">
    <location>
        <begin position="210"/>
        <end position="328"/>
    </location>
</feature>
<dbReference type="PANTHER" id="PTHR43597:SF5">
    <property type="entry name" value="SUFE-LIKE PROTEIN 2, CHLOROPLASTIC"/>
    <property type="match status" value="1"/>
</dbReference>
<sequence>MRRPVEPQSSPLSSLCSLCSLSSLCSLCSFPPLACVRVAHRTSLRLLLVLLLLAGPVASLCHAARCSLVARVVPREPRWGSLFPGKTYCSLCLSSAHLSFVLPTCVCSSTTASPPCHSARLAPLQREARVRRGLHAPPSAAPQSGGQLLGRGNGARERENAFLLLRGRPHTAASARARSGTAEGGDKEILNDLPCPLRALLQSLRRLPANDVRARMERLLSLGNSLKQLSPNLRTRENLVLGCQSVVHVHSDARRDDAGTLRMYYSGHAEALTTKGLLQLLVGGLSGATPEEIERVPLNTMALAGLSHFITPSRMNGFTNILMKMKAQAAAAASADKGKLWECSFPENRILSSGGKDFGETRQRRRTSKADSQVDLAQGSKHGS</sequence>
<dbReference type="Gene3D" id="3.90.1010.10">
    <property type="match status" value="1"/>
</dbReference>
<reference evidence="4 5" key="1">
    <citation type="submission" date="2020-03" db="EMBL/GenBank/DDBJ databases">
        <title>Genome sequence of Toxoplasma gondii RH-88 strain.</title>
        <authorList>
            <person name="Lorenzi H.A."/>
            <person name="Venepally P."/>
            <person name="Rozenberg A."/>
            <person name="Sibley D."/>
        </authorList>
    </citation>
    <scope>NUCLEOTIDE SEQUENCE [LARGE SCALE GENOMIC DNA]</scope>
    <source>
        <strain evidence="4 5">RH-88</strain>
    </source>
</reference>
<evidence type="ECO:0000259" key="3">
    <source>
        <dbReference type="Pfam" id="PF02657"/>
    </source>
</evidence>
<evidence type="ECO:0000313" key="5">
    <source>
        <dbReference type="Proteomes" id="UP000557509"/>
    </source>
</evidence>
<accession>A0A7J6JXA2</accession>
<gene>
    <name evidence="4" type="ORF">TGRH88_066310</name>
</gene>
<organism evidence="4 5">
    <name type="scientific">Toxoplasma gondii</name>
    <dbReference type="NCBI Taxonomy" id="5811"/>
    <lineage>
        <taxon>Eukaryota</taxon>
        <taxon>Sar</taxon>
        <taxon>Alveolata</taxon>
        <taxon>Apicomplexa</taxon>
        <taxon>Conoidasida</taxon>
        <taxon>Coccidia</taxon>
        <taxon>Eucoccidiorida</taxon>
        <taxon>Eimeriorina</taxon>
        <taxon>Sarcocystidae</taxon>
        <taxon>Toxoplasma</taxon>
    </lineage>
</organism>
<dbReference type="VEuPathDB" id="ToxoDB:TGME49_277010"/>
<protein>
    <submittedName>
        <fullName evidence="4">Fe-S metabolism associated domain-containing protein</fullName>
    </submittedName>
</protein>
<evidence type="ECO:0000256" key="1">
    <source>
        <dbReference type="ARBA" id="ARBA00010282"/>
    </source>
</evidence>
<dbReference type="Proteomes" id="UP000557509">
    <property type="component" value="Unassembled WGS sequence"/>
</dbReference>
<feature type="region of interest" description="Disordered" evidence="2">
    <location>
        <begin position="349"/>
        <end position="384"/>
    </location>
</feature>
<keyword evidence="5" id="KW-1185">Reference proteome</keyword>
<comment type="similarity">
    <text evidence="1">Belongs to the SufE family.</text>
</comment>
<comment type="caution">
    <text evidence="4">The sequence shown here is derived from an EMBL/GenBank/DDBJ whole genome shotgun (WGS) entry which is preliminary data.</text>
</comment>
<dbReference type="SUPFAM" id="SSF82649">
    <property type="entry name" value="SufE/NifU"/>
    <property type="match status" value="1"/>
</dbReference>
<dbReference type="InterPro" id="IPR003808">
    <property type="entry name" value="Fe-S_metab-assoc_dom"/>
</dbReference>
<proteinExistence type="inferred from homology"/>
<evidence type="ECO:0000256" key="2">
    <source>
        <dbReference type="SAM" id="MobiDB-lite"/>
    </source>
</evidence>
<dbReference type="AlphaFoldDB" id="A0A7J6JXA2"/>
<name>A0A7J6JXA2_TOXGO</name>